<dbReference type="EC" id="2.8.1.9" evidence="4"/>
<keyword evidence="2 4" id="KW-0663">Pyridoxal phosphate</keyword>
<proteinExistence type="inferred from homology"/>
<evidence type="ECO:0000256" key="4">
    <source>
        <dbReference type="HAMAP-Rule" id="MF_03050"/>
    </source>
</evidence>
<dbReference type="Gene3D" id="3.40.640.10">
    <property type="entry name" value="Type I PLP-dependent aspartate aminotransferase-like (Major domain)"/>
    <property type="match status" value="1"/>
</dbReference>
<keyword evidence="1 4" id="KW-0808">Transferase</keyword>
<name>A0A8K0WT51_9HYPO</name>
<accession>A0A8K0WT51</accession>
<comment type="cofactor">
    <cofactor evidence="4">
        <name>pyridoxal 5'-phosphate</name>
        <dbReference type="ChEBI" id="CHEBI:597326"/>
    </cofactor>
</comment>
<evidence type="ECO:0000256" key="3">
    <source>
        <dbReference type="ARBA" id="ARBA00023150"/>
    </source>
</evidence>
<organism evidence="6 7">
    <name type="scientific">Stachybotrys elegans</name>
    <dbReference type="NCBI Taxonomy" id="80388"/>
    <lineage>
        <taxon>Eukaryota</taxon>
        <taxon>Fungi</taxon>
        <taxon>Dikarya</taxon>
        <taxon>Ascomycota</taxon>
        <taxon>Pezizomycotina</taxon>
        <taxon>Sordariomycetes</taxon>
        <taxon>Hypocreomycetidae</taxon>
        <taxon>Hypocreales</taxon>
        <taxon>Stachybotryaceae</taxon>
        <taxon>Stachybotrys</taxon>
    </lineage>
</organism>
<evidence type="ECO:0000313" key="6">
    <source>
        <dbReference type="EMBL" id="KAH7319972.1"/>
    </source>
</evidence>
<dbReference type="InterPro" id="IPR000192">
    <property type="entry name" value="Aminotrans_V_dom"/>
</dbReference>
<keyword evidence="7" id="KW-1185">Reference proteome</keyword>
<dbReference type="Pfam" id="PF03476">
    <property type="entry name" value="MOSC_N"/>
    <property type="match status" value="1"/>
</dbReference>
<dbReference type="AlphaFoldDB" id="A0A8K0WT51"/>
<dbReference type="GO" id="GO:0030170">
    <property type="term" value="F:pyridoxal phosphate binding"/>
    <property type="evidence" value="ECO:0007669"/>
    <property type="project" value="UniProtKB-UniRule"/>
</dbReference>
<feature type="modified residue" description="N6-(pyridoxal phosphate)lysine" evidence="4">
    <location>
        <position position="233"/>
    </location>
</feature>
<comment type="similarity">
    <text evidence="4">Belongs to the class-V pyridoxal-phosphate-dependent aminotransferase family. MOCOS subfamily.</text>
</comment>
<dbReference type="Pfam" id="PF00266">
    <property type="entry name" value="Aminotran_5"/>
    <property type="match status" value="1"/>
</dbReference>
<dbReference type="PANTHER" id="PTHR14237">
    <property type="entry name" value="MOLYBDOPTERIN COFACTOR SULFURASE MOSC"/>
    <property type="match status" value="1"/>
</dbReference>
<dbReference type="InterPro" id="IPR005303">
    <property type="entry name" value="MOCOS_middle"/>
</dbReference>
<dbReference type="InterPro" id="IPR015424">
    <property type="entry name" value="PyrdxlP-dep_Trfase"/>
</dbReference>
<dbReference type="Gene3D" id="3.90.1150.10">
    <property type="entry name" value="Aspartate Aminotransferase, domain 1"/>
    <property type="match status" value="1"/>
</dbReference>
<dbReference type="InterPro" id="IPR005302">
    <property type="entry name" value="MoCF_Sase_C"/>
</dbReference>
<dbReference type="GO" id="GO:0016829">
    <property type="term" value="F:lyase activity"/>
    <property type="evidence" value="ECO:0007669"/>
    <property type="project" value="UniProtKB-UniRule"/>
</dbReference>
<dbReference type="EMBL" id="JAGPNK010000006">
    <property type="protein sequence ID" value="KAH7319972.1"/>
    <property type="molecule type" value="Genomic_DNA"/>
</dbReference>
<dbReference type="GO" id="GO:0030151">
    <property type="term" value="F:molybdenum ion binding"/>
    <property type="evidence" value="ECO:0007669"/>
    <property type="project" value="UniProtKB-UniRule"/>
</dbReference>
<dbReference type="HAMAP" id="MF_03050">
    <property type="entry name" value="MOCOS"/>
    <property type="match status" value="1"/>
</dbReference>
<sequence length="815" mass="89237">MAESPHSGYNATVQDFREIEYPMLKGSIYLDHAGSTLCAKSVMDMFAMDMTSTLYGNPHSGSWSSQLSSSRIEDVRLRLLDFFQADPTEYDLVFVANTTAGIKLVTEALRTLPHGFSYVYHQACHTSLVGVREEATESICVNDCQMKAWIDGEAPFKDSSSASSATLLSYSAQSHLNGTRYPLSWAKQLRSRNTNSKSTMYTLLDVASLSATSPLNLSHPDFAADFIVLSLYKIFGFPDLGALLVRRASSDVFSGRKYFGGGTVDAVTCHDEPWHAFKSNSLHERLEDGTLPFHNIIAADFALQVHARLFGSMARIREHTSYLTERLIDGLSGLRHGNEQPVCVMYTGFAGENSMLGQGPVVAFNIKNSSGAWVSLAEFEKLAILKHIHIRTGSLCSPGGIASVLDLTSWEMRKNYSAGFRCGSDNDIIHGKPTGVIRASLGAMSTLSDVTQFIDFVAEFFVEATKTTSSTEDTHKPRHDTSLMVKSITVFPIKSCGGYNVPPGMQWEVRPEGLAWDREWCLVHRGSSQALSQKRYPKMALLQPSIDLDRGILHVKYNGAPMSRMQNRVTISLLANSAPFKAFDSNLTSRVCGEKVSVLFCISEEINDFFSEAIGVPCVLARFPPGGQGLKSRSTKANLLKRRQGSVTKKALGVVCDVPSPPDSDAEKQDEGKILLSNESPILMITTSSVAALNADVKANGGDDVAETAFRGNIIVEDPRGTLPPYAEDEWQGITIGSRDFKLLGGCQRCHMVCIDQVTGEKKPEPFVTLAKTRRYNGKVYFGAHMRLDVGKSDDDSLQKPTISVGEAVLIRDAS</sequence>
<gene>
    <name evidence="4" type="primary">hxB</name>
    <name evidence="6" type="ORF">B0I35DRAFT_224618</name>
</gene>
<reference evidence="6" key="1">
    <citation type="journal article" date="2021" name="Nat. Commun.">
        <title>Genetic determinants of endophytism in the Arabidopsis root mycobiome.</title>
        <authorList>
            <person name="Mesny F."/>
            <person name="Miyauchi S."/>
            <person name="Thiergart T."/>
            <person name="Pickel B."/>
            <person name="Atanasova L."/>
            <person name="Karlsson M."/>
            <person name="Huettel B."/>
            <person name="Barry K.W."/>
            <person name="Haridas S."/>
            <person name="Chen C."/>
            <person name="Bauer D."/>
            <person name="Andreopoulos W."/>
            <person name="Pangilinan J."/>
            <person name="LaButti K."/>
            <person name="Riley R."/>
            <person name="Lipzen A."/>
            <person name="Clum A."/>
            <person name="Drula E."/>
            <person name="Henrissat B."/>
            <person name="Kohler A."/>
            <person name="Grigoriev I.V."/>
            <person name="Martin F.M."/>
            <person name="Hacquard S."/>
        </authorList>
    </citation>
    <scope>NUCLEOTIDE SEQUENCE</scope>
    <source>
        <strain evidence="6">MPI-CAGE-CH-0235</strain>
    </source>
</reference>
<comment type="function">
    <text evidence="4">Sulfurates the molybdenum cofactor. Sulfation of molybdenum is essential for xanthine dehydrogenase (XDH) and aldehyde oxidase (ADO) enzymes in which molybdenum cofactor is liganded by 1 oxygen and 1 sulfur atom in active form.</text>
</comment>
<dbReference type="SUPFAM" id="SSF141673">
    <property type="entry name" value="MOSC N-terminal domain-like"/>
    <property type="match status" value="1"/>
</dbReference>
<dbReference type="InterPro" id="IPR028886">
    <property type="entry name" value="MoCo_sulfurase"/>
</dbReference>
<evidence type="ECO:0000256" key="2">
    <source>
        <dbReference type="ARBA" id="ARBA00022898"/>
    </source>
</evidence>
<feature type="active site" evidence="4">
    <location>
        <position position="396"/>
    </location>
</feature>
<comment type="caution">
    <text evidence="6">The sequence shown here is derived from an EMBL/GenBank/DDBJ whole genome shotgun (WGS) entry which is preliminary data.</text>
</comment>
<dbReference type="SUPFAM" id="SSF53383">
    <property type="entry name" value="PLP-dependent transferases"/>
    <property type="match status" value="1"/>
</dbReference>
<dbReference type="PANTHER" id="PTHR14237:SF80">
    <property type="entry name" value="MOLYBDENUM COFACTOR SULFURASE"/>
    <property type="match status" value="1"/>
</dbReference>
<dbReference type="Proteomes" id="UP000813444">
    <property type="component" value="Unassembled WGS sequence"/>
</dbReference>
<evidence type="ECO:0000313" key="7">
    <source>
        <dbReference type="Proteomes" id="UP000813444"/>
    </source>
</evidence>
<feature type="domain" description="MOSC" evidence="5">
    <location>
        <begin position="649"/>
        <end position="812"/>
    </location>
</feature>
<evidence type="ECO:0000256" key="1">
    <source>
        <dbReference type="ARBA" id="ARBA00022679"/>
    </source>
</evidence>
<dbReference type="InterPro" id="IPR015422">
    <property type="entry name" value="PyrdxlP-dep_Trfase_small"/>
</dbReference>
<dbReference type="GO" id="GO:0008265">
    <property type="term" value="F:molybdenum cofactor sulfurtransferase activity"/>
    <property type="evidence" value="ECO:0007669"/>
    <property type="project" value="UniProtKB-UniRule"/>
</dbReference>
<comment type="catalytic activity">
    <reaction evidence="4">
        <text>Mo-molybdopterin + L-cysteine + AH2 = thio-Mo-molybdopterin + L-alanine + A + H2O</text>
        <dbReference type="Rhea" id="RHEA:42636"/>
        <dbReference type="ChEBI" id="CHEBI:13193"/>
        <dbReference type="ChEBI" id="CHEBI:15377"/>
        <dbReference type="ChEBI" id="CHEBI:17499"/>
        <dbReference type="ChEBI" id="CHEBI:35235"/>
        <dbReference type="ChEBI" id="CHEBI:57972"/>
        <dbReference type="ChEBI" id="CHEBI:71302"/>
        <dbReference type="ChEBI" id="CHEBI:82685"/>
        <dbReference type="EC" id="2.8.1.9"/>
    </reaction>
</comment>
<protein>
    <recommendedName>
        <fullName evidence="4">Molybdenum cofactor sulfurase</fullName>
        <shortName evidence="4">MCS</shortName>
        <shortName evidence="4">MOS</shortName>
        <shortName evidence="4">MoCo sulfurase</shortName>
        <ecNumber evidence="4">2.8.1.9</ecNumber>
    </recommendedName>
    <alternativeName>
        <fullName evidence="4">Molybdenum cofactor sulfurtransferase</fullName>
    </alternativeName>
</protein>
<evidence type="ECO:0000259" key="5">
    <source>
        <dbReference type="PROSITE" id="PS51340"/>
    </source>
</evidence>
<dbReference type="OrthoDB" id="10264306at2759"/>
<keyword evidence="3 4" id="KW-0501">Molybdenum cofactor biosynthesis</keyword>
<dbReference type="Pfam" id="PF03473">
    <property type="entry name" value="MOSC"/>
    <property type="match status" value="1"/>
</dbReference>
<dbReference type="InterPro" id="IPR015421">
    <property type="entry name" value="PyrdxlP-dep_Trfase_major"/>
</dbReference>
<dbReference type="PROSITE" id="PS51340">
    <property type="entry name" value="MOSC"/>
    <property type="match status" value="1"/>
</dbReference>
<dbReference type="GO" id="GO:0006777">
    <property type="term" value="P:Mo-molybdopterin cofactor biosynthetic process"/>
    <property type="evidence" value="ECO:0007669"/>
    <property type="project" value="UniProtKB-UniRule"/>
</dbReference>